<dbReference type="PRINTS" id="PR00382">
    <property type="entry name" value="LIPIDTRNSFER"/>
</dbReference>
<dbReference type="Gene3D" id="1.10.110.10">
    <property type="entry name" value="Plant lipid-transfer and hydrophobic proteins"/>
    <property type="match status" value="1"/>
</dbReference>
<accession>A0AAP0LXQ4</accession>
<sequence length="127" mass="13018">MKSKLKLVTMNSSRVVVSAIAALIMFLFLTPKSEAAISCSDVLKDLRPCVNYLKSGSGKPPAACCSGASALASAATSTADKKTACGCIKTAAQKMNPNSQLAQALPTNCGITLPVPVSPNVDCSKIN</sequence>
<dbReference type="PROSITE" id="PS00597">
    <property type="entry name" value="PLANT_LTP"/>
    <property type="match status" value="1"/>
</dbReference>
<dbReference type="InterPro" id="IPR016140">
    <property type="entry name" value="Bifunc_inhib/LTP/seed_store"/>
</dbReference>
<dbReference type="EMBL" id="JBCGBO010000007">
    <property type="protein sequence ID" value="KAK9189337.1"/>
    <property type="molecule type" value="Genomic_DNA"/>
</dbReference>
<dbReference type="AlphaFoldDB" id="A0AAP0LXQ4"/>
<comment type="similarity">
    <text evidence="1 2">Belongs to the plant LTP family.</text>
</comment>
<dbReference type="GO" id="GO:0008289">
    <property type="term" value="F:lipid binding"/>
    <property type="evidence" value="ECO:0007669"/>
    <property type="project" value="UniProtKB-KW"/>
</dbReference>
<name>A0AAP0LXQ4_9ROSI</name>
<organism evidence="5 6">
    <name type="scientific">Citrus x changshan-huyou</name>
    <dbReference type="NCBI Taxonomy" id="2935761"/>
    <lineage>
        <taxon>Eukaryota</taxon>
        <taxon>Viridiplantae</taxon>
        <taxon>Streptophyta</taxon>
        <taxon>Embryophyta</taxon>
        <taxon>Tracheophyta</taxon>
        <taxon>Spermatophyta</taxon>
        <taxon>Magnoliopsida</taxon>
        <taxon>eudicotyledons</taxon>
        <taxon>Gunneridae</taxon>
        <taxon>Pentapetalae</taxon>
        <taxon>rosids</taxon>
        <taxon>malvids</taxon>
        <taxon>Sapindales</taxon>
        <taxon>Rutaceae</taxon>
        <taxon>Aurantioideae</taxon>
        <taxon>Citrus</taxon>
    </lineage>
</organism>
<dbReference type="InterPro" id="IPR000528">
    <property type="entry name" value="Plant_nsLTP"/>
</dbReference>
<keyword evidence="3" id="KW-0732">Signal</keyword>
<dbReference type="GO" id="GO:0006869">
    <property type="term" value="P:lipid transport"/>
    <property type="evidence" value="ECO:0007669"/>
    <property type="project" value="InterPro"/>
</dbReference>
<comment type="function">
    <text evidence="2">Plant non-specific lipid-transfer proteins transfer phospholipids as well as galactolipids across membranes. May play a role in wax or cutin deposition in the cell walls of expanding epidermal cells and certain secretory tissues.</text>
</comment>
<dbReference type="Proteomes" id="UP001428341">
    <property type="component" value="Unassembled WGS sequence"/>
</dbReference>
<evidence type="ECO:0000256" key="1">
    <source>
        <dbReference type="ARBA" id="ARBA00009748"/>
    </source>
</evidence>
<evidence type="ECO:0000259" key="4">
    <source>
        <dbReference type="SMART" id="SM00499"/>
    </source>
</evidence>
<dbReference type="InterPro" id="IPR036312">
    <property type="entry name" value="Bifun_inhib/LTP/seed_sf"/>
</dbReference>
<comment type="caution">
    <text evidence="5">The sequence shown here is derived from an EMBL/GenBank/DDBJ whole genome shotgun (WGS) entry which is preliminary data.</text>
</comment>
<dbReference type="CDD" id="cd01960">
    <property type="entry name" value="nsLTP1"/>
    <property type="match status" value="1"/>
</dbReference>
<feature type="chain" id="PRO_5042992897" description="Non-specific lipid-transfer protein" evidence="3">
    <location>
        <begin position="36"/>
        <end position="127"/>
    </location>
</feature>
<keyword evidence="2" id="KW-0446">Lipid-binding</keyword>
<reference evidence="5 6" key="1">
    <citation type="submission" date="2024-05" db="EMBL/GenBank/DDBJ databases">
        <title>Haplotype-resolved chromosome-level genome assembly of Huyou (Citrus changshanensis).</title>
        <authorList>
            <person name="Miao C."/>
            <person name="Chen W."/>
            <person name="Wu Y."/>
            <person name="Wang L."/>
            <person name="Zhao S."/>
            <person name="Grierson D."/>
            <person name="Xu C."/>
            <person name="Chen K."/>
        </authorList>
    </citation>
    <scope>NUCLEOTIDE SEQUENCE [LARGE SCALE GENOMIC DNA]</scope>
    <source>
        <strain evidence="5">01-14</strain>
        <tissue evidence="5">Leaf</tissue>
    </source>
</reference>
<dbReference type="SUPFAM" id="SSF47699">
    <property type="entry name" value="Bifunctional inhibitor/lipid-transfer protein/seed storage 2S albumin"/>
    <property type="match status" value="1"/>
</dbReference>
<evidence type="ECO:0000256" key="3">
    <source>
        <dbReference type="SAM" id="SignalP"/>
    </source>
</evidence>
<feature type="signal peptide" evidence="3">
    <location>
        <begin position="1"/>
        <end position="35"/>
    </location>
</feature>
<keyword evidence="6" id="KW-1185">Reference proteome</keyword>
<protein>
    <recommendedName>
        <fullName evidence="2">Non-specific lipid-transfer protein</fullName>
    </recommendedName>
</protein>
<evidence type="ECO:0000313" key="5">
    <source>
        <dbReference type="EMBL" id="KAK9189337.1"/>
    </source>
</evidence>
<proteinExistence type="inferred from homology"/>
<feature type="domain" description="Bifunctional inhibitor/plant lipid transfer protein/seed storage helical" evidence="4">
    <location>
        <begin position="39"/>
        <end position="123"/>
    </location>
</feature>
<dbReference type="Pfam" id="PF00234">
    <property type="entry name" value="Tryp_alpha_amyl"/>
    <property type="match status" value="1"/>
</dbReference>
<dbReference type="SMART" id="SM00499">
    <property type="entry name" value="AAI"/>
    <property type="match status" value="1"/>
</dbReference>
<keyword evidence="2" id="KW-0813">Transport</keyword>
<dbReference type="PANTHER" id="PTHR33076">
    <property type="entry name" value="NON-SPECIFIC LIPID-TRANSFER PROTEIN 2-RELATED"/>
    <property type="match status" value="1"/>
</dbReference>
<evidence type="ECO:0000313" key="6">
    <source>
        <dbReference type="Proteomes" id="UP001428341"/>
    </source>
</evidence>
<evidence type="ECO:0000256" key="2">
    <source>
        <dbReference type="RuleBase" id="RU000628"/>
    </source>
</evidence>
<gene>
    <name evidence="5" type="ORF">WN944_020744</name>
</gene>